<dbReference type="OrthoDB" id="9776868at2"/>
<keyword evidence="2" id="KW-0057">Aromatic amino acid biosynthesis</keyword>
<dbReference type="NCBIfam" id="NF001311">
    <property type="entry name" value="PRK00258.1-3"/>
    <property type="match status" value="1"/>
</dbReference>
<sequence>MAGPDSGRALVLGSPISHSLSPVLHNAGYEALGLEGWSYDRLECDAEALPGVVESAPEEVRGFSVTMPGKFAALKTATEATERARRIGAANTLVRVPGGWLADNTDVDGVDGALNELLGEDTPSCALVIGAGGTARPAIVALAARGVREIAVLNRSDRAAELSGLIDGTDAALEFHGFGEDLQELAYSVGAIVSTVPKGSLDEHQSRLLGHAPVLDVVYDPWPTRLAVAAASNGRFTVGGHVMLAYQAYTQFELFTGRPAPRQAMWRALKAQLG</sequence>
<dbReference type="GO" id="GO:0009423">
    <property type="term" value="P:chorismate biosynthetic process"/>
    <property type="evidence" value="ECO:0007669"/>
    <property type="project" value="TreeGrafter"/>
</dbReference>
<reference evidence="6 7" key="2">
    <citation type="submission" date="2012-08" db="EMBL/GenBank/DDBJ databases">
        <title>The Genome Sequence of Turicella otitidis ATCC 51513.</title>
        <authorList>
            <consortium name="The Broad Institute Genome Sequencing Platform"/>
            <person name="Earl A."/>
            <person name="Ward D."/>
            <person name="Feldgarden M."/>
            <person name="Gevers D."/>
            <person name="Huys G."/>
            <person name="Walker B."/>
            <person name="Young S.K."/>
            <person name="Zeng Q."/>
            <person name="Gargeya S."/>
            <person name="Fitzgerald M."/>
            <person name="Haas B."/>
            <person name="Abouelleil A."/>
            <person name="Alvarado L."/>
            <person name="Arachchi H.M."/>
            <person name="Berlin A.M."/>
            <person name="Chapman S.B."/>
            <person name="Goldberg J."/>
            <person name="Griggs A."/>
            <person name="Gujja S."/>
            <person name="Hansen M."/>
            <person name="Howarth C."/>
            <person name="Imamovic A."/>
            <person name="Larimer J."/>
            <person name="McCowen C."/>
            <person name="Montmayeur A."/>
            <person name="Murphy C."/>
            <person name="Neiman D."/>
            <person name="Pearson M."/>
            <person name="Priest M."/>
            <person name="Roberts A."/>
            <person name="Saif S."/>
            <person name="Shea T."/>
            <person name="Sisk P."/>
            <person name="Sykes S."/>
            <person name="Wortman J."/>
            <person name="Nusbaum C."/>
            <person name="Birren B."/>
        </authorList>
    </citation>
    <scope>NUCLEOTIDE SEQUENCE [LARGE SCALE GENOMIC DNA]</scope>
    <source>
        <strain evidence="6 7">ATCC 51513</strain>
    </source>
</reference>
<dbReference type="InterPro" id="IPR041121">
    <property type="entry name" value="SDH_C"/>
</dbReference>
<dbReference type="RefSeq" id="WP_004600646.1">
    <property type="nucleotide sequence ID" value="NZ_HF541866.1"/>
</dbReference>
<dbReference type="InterPro" id="IPR046346">
    <property type="entry name" value="Aminoacid_DH-like_N_sf"/>
</dbReference>
<dbReference type="EC" id="1.1.1.25" evidence="5"/>
<dbReference type="Pfam" id="PF18317">
    <property type="entry name" value="SDH_C"/>
    <property type="match status" value="1"/>
</dbReference>
<dbReference type="Proteomes" id="UP000006078">
    <property type="component" value="Unassembled WGS sequence"/>
</dbReference>
<dbReference type="InterPro" id="IPR013708">
    <property type="entry name" value="Shikimate_DH-bd_N"/>
</dbReference>
<keyword evidence="7" id="KW-1185">Reference proteome</keyword>
<evidence type="ECO:0000313" key="5">
    <source>
        <dbReference type="EMBL" id="CCI83482.1"/>
    </source>
</evidence>
<dbReference type="STRING" id="29321.AAV33_02175"/>
<dbReference type="InterPro" id="IPR022893">
    <property type="entry name" value="Shikimate_DH_fam"/>
</dbReference>
<evidence type="ECO:0000313" key="8">
    <source>
        <dbReference type="Proteomes" id="UP000011016"/>
    </source>
</evidence>
<dbReference type="Gene3D" id="3.40.50.10860">
    <property type="entry name" value="Leucine Dehydrogenase, chain A, domain 1"/>
    <property type="match status" value="1"/>
</dbReference>
<name>I7L8Z2_9CORY</name>
<evidence type="ECO:0000259" key="3">
    <source>
        <dbReference type="Pfam" id="PF08501"/>
    </source>
</evidence>
<dbReference type="InterPro" id="IPR010110">
    <property type="entry name" value="Shikimate_DH_AroM-type"/>
</dbReference>
<evidence type="ECO:0000259" key="4">
    <source>
        <dbReference type="Pfam" id="PF18317"/>
    </source>
</evidence>
<dbReference type="InterPro" id="IPR036291">
    <property type="entry name" value="NAD(P)-bd_dom_sf"/>
</dbReference>
<dbReference type="CDD" id="cd01065">
    <property type="entry name" value="NAD_bind_Shikimate_DH"/>
    <property type="match status" value="1"/>
</dbReference>
<dbReference type="GO" id="GO:0019632">
    <property type="term" value="P:shikimate metabolic process"/>
    <property type="evidence" value="ECO:0007669"/>
    <property type="project" value="TreeGrafter"/>
</dbReference>
<dbReference type="EMBL" id="AHAE01000034">
    <property type="protein sequence ID" value="EJZ82339.1"/>
    <property type="molecule type" value="Genomic_DNA"/>
</dbReference>
<evidence type="ECO:0000313" key="6">
    <source>
        <dbReference type="EMBL" id="EJZ82339.1"/>
    </source>
</evidence>
<comment type="pathway">
    <text evidence="1">Metabolic intermediate biosynthesis; chorismate biosynthesis; chorismate from D-erythrose 4-phosphate and phosphoenolpyruvate: step 4/7.</text>
</comment>
<feature type="domain" description="SDH C-terminal" evidence="4">
    <location>
        <begin position="240"/>
        <end position="270"/>
    </location>
</feature>
<dbReference type="eggNOG" id="COG0169">
    <property type="taxonomic scope" value="Bacteria"/>
</dbReference>
<dbReference type="GO" id="GO:0009073">
    <property type="term" value="P:aromatic amino acid family biosynthetic process"/>
    <property type="evidence" value="ECO:0007669"/>
    <property type="project" value="UniProtKB-KW"/>
</dbReference>
<dbReference type="SUPFAM" id="SSF53223">
    <property type="entry name" value="Aminoacid dehydrogenase-like, N-terminal domain"/>
    <property type="match status" value="1"/>
</dbReference>
<dbReference type="HOGENOM" id="CLU_044063_0_0_11"/>
<keyword evidence="2" id="KW-0028">Amino-acid biosynthesis</keyword>
<dbReference type="NCBIfam" id="TIGR01809">
    <property type="entry name" value="Shik-DH-AROM"/>
    <property type="match status" value="1"/>
</dbReference>
<dbReference type="Gene3D" id="3.40.50.720">
    <property type="entry name" value="NAD(P)-binding Rossmann-like Domain"/>
    <property type="match status" value="1"/>
</dbReference>
<evidence type="ECO:0000313" key="7">
    <source>
        <dbReference type="Proteomes" id="UP000006078"/>
    </source>
</evidence>
<dbReference type="PANTHER" id="PTHR21089">
    <property type="entry name" value="SHIKIMATE DEHYDROGENASE"/>
    <property type="match status" value="1"/>
</dbReference>
<dbReference type="Proteomes" id="UP000011016">
    <property type="component" value="Unassembled WGS sequence"/>
</dbReference>
<dbReference type="PANTHER" id="PTHR21089:SF1">
    <property type="entry name" value="BIFUNCTIONAL 3-DEHYDROQUINATE DEHYDRATASE_SHIKIMATE DEHYDROGENASE, CHLOROPLASTIC"/>
    <property type="match status" value="1"/>
</dbReference>
<organism evidence="5 8">
    <name type="scientific">Corynebacterium otitidis ATCC 51513</name>
    <dbReference type="NCBI Taxonomy" id="883169"/>
    <lineage>
        <taxon>Bacteria</taxon>
        <taxon>Bacillati</taxon>
        <taxon>Actinomycetota</taxon>
        <taxon>Actinomycetes</taxon>
        <taxon>Mycobacteriales</taxon>
        <taxon>Corynebacteriaceae</taxon>
        <taxon>Corynebacterium</taxon>
    </lineage>
</organism>
<evidence type="ECO:0000256" key="1">
    <source>
        <dbReference type="ARBA" id="ARBA00004871"/>
    </source>
</evidence>
<protein>
    <submittedName>
        <fullName evidence="5 6">Shikimate-5-dehydrogenase</fullName>
        <ecNumber evidence="5">1.1.1.25</ecNumber>
    </submittedName>
</protein>
<dbReference type="GO" id="GO:0005829">
    <property type="term" value="C:cytosol"/>
    <property type="evidence" value="ECO:0007669"/>
    <property type="project" value="TreeGrafter"/>
</dbReference>
<dbReference type="GO" id="GO:0050661">
    <property type="term" value="F:NADP binding"/>
    <property type="evidence" value="ECO:0007669"/>
    <property type="project" value="TreeGrafter"/>
</dbReference>
<evidence type="ECO:0000256" key="2">
    <source>
        <dbReference type="ARBA" id="ARBA00023141"/>
    </source>
</evidence>
<dbReference type="Pfam" id="PF08501">
    <property type="entry name" value="Shikimate_dh_N"/>
    <property type="match status" value="1"/>
</dbReference>
<proteinExistence type="predicted"/>
<feature type="domain" description="Shikimate dehydrogenase substrate binding N-terminal" evidence="3">
    <location>
        <begin position="11"/>
        <end position="93"/>
    </location>
</feature>
<reference evidence="5 8" key="1">
    <citation type="journal article" date="2012" name="J. Bacteriol.">
        <title>Draft Genome Sequence of Turicella otitidis ATCC 51513, Isolated from Middle Ear Fluid from a Child with Otitis Media.</title>
        <authorList>
            <person name="Brinkrolf K."/>
            <person name="Schneider J."/>
            <person name="Knecht M."/>
            <person name="Ruckert C."/>
            <person name="Tauch A."/>
        </authorList>
    </citation>
    <scope>NUCLEOTIDE SEQUENCE [LARGE SCALE GENOMIC DNA]</scope>
    <source>
        <strain evidence="5 8">ATCC 51513</strain>
    </source>
</reference>
<dbReference type="AlphaFoldDB" id="I7L8Z2"/>
<dbReference type="GO" id="GO:0004764">
    <property type="term" value="F:shikimate 3-dehydrogenase (NADP+) activity"/>
    <property type="evidence" value="ECO:0007669"/>
    <property type="project" value="UniProtKB-EC"/>
</dbReference>
<gene>
    <name evidence="5" type="primary">aroE</name>
    <name evidence="5" type="ORF">BN46_0750</name>
    <name evidence="6" type="ORF">HMPREF9719_00756</name>
</gene>
<dbReference type="SUPFAM" id="SSF51735">
    <property type="entry name" value="NAD(P)-binding Rossmann-fold domains"/>
    <property type="match status" value="1"/>
</dbReference>
<comment type="caution">
    <text evidence="5">The sequence shown here is derived from an EMBL/GenBank/DDBJ whole genome shotgun (WGS) entry which is preliminary data.</text>
</comment>
<dbReference type="PATRIC" id="fig|883169.3.peg.724"/>
<accession>I7L8Z2</accession>
<keyword evidence="5" id="KW-0560">Oxidoreductase</keyword>
<dbReference type="EMBL" id="CAJZ01000108">
    <property type="protein sequence ID" value="CCI83482.1"/>
    <property type="molecule type" value="Genomic_DNA"/>
</dbReference>